<protein>
    <recommendedName>
        <fullName evidence="1">Large polyvalent protein-associated domain-containing protein</fullName>
    </recommendedName>
</protein>
<organism evidence="2 3">
    <name type="scientific">Anaerostipes hadrus</name>
    <dbReference type="NCBI Taxonomy" id="649756"/>
    <lineage>
        <taxon>Bacteria</taxon>
        <taxon>Bacillati</taxon>
        <taxon>Bacillota</taxon>
        <taxon>Clostridia</taxon>
        <taxon>Lachnospirales</taxon>
        <taxon>Lachnospiraceae</taxon>
        <taxon>Anaerostipes</taxon>
    </lineage>
</organism>
<sequence length="282" mass="32948">MQNKNNIKNWKIEITNEGAKLFITEGAVMARDVLNLAREQAIKYNLSNLKIYTVYMRDGYYYDYTFEDDMLYFIHMTEKIENEDISYLMKRAAEKLSTLKLDDRIWSVNFSIDNLPREKNGDLYAACAMVIHFYDRNDDYEIDSQRFYFNLSSGQWESIKNVKNKSISCKNSLACKIGDNYFMIQKSEDGYDYTLYTSDYSEIDGGQLDNPDISIYDAMNEILEDLDIEIPGHKDEIDYEELEEKVENAENERINKILSNHGCTVIAQSDCHTDFLIKSGEN</sequence>
<accession>A0A173TG74</accession>
<gene>
    <name evidence="2" type="ORF">ERS852571_02010</name>
</gene>
<dbReference type="AlphaFoldDB" id="A0A173TG74"/>
<feature type="domain" description="Large polyvalent protein-associated" evidence="1">
    <location>
        <begin position="170"/>
        <end position="249"/>
    </location>
</feature>
<evidence type="ECO:0000313" key="2">
    <source>
        <dbReference type="EMBL" id="CUN01823.1"/>
    </source>
</evidence>
<evidence type="ECO:0000259" key="1">
    <source>
        <dbReference type="Pfam" id="PF18830"/>
    </source>
</evidence>
<dbReference type="InterPro" id="IPR040568">
    <property type="entry name" value="LPD16"/>
</dbReference>
<dbReference type="Pfam" id="PF18830">
    <property type="entry name" value="LPD16"/>
    <property type="match status" value="1"/>
</dbReference>
<dbReference type="Proteomes" id="UP000095553">
    <property type="component" value="Unassembled WGS sequence"/>
</dbReference>
<proteinExistence type="predicted"/>
<name>A0A173TG74_ANAHA</name>
<evidence type="ECO:0000313" key="3">
    <source>
        <dbReference type="Proteomes" id="UP000095553"/>
    </source>
</evidence>
<dbReference type="EMBL" id="CYXY01000011">
    <property type="protein sequence ID" value="CUN01823.1"/>
    <property type="molecule type" value="Genomic_DNA"/>
</dbReference>
<dbReference type="RefSeq" id="WP_049995704.1">
    <property type="nucleotide sequence ID" value="NZ_CYXY01000011.1"/>
</dbReference>
<reference evidence="2 3" key="1">
    <citation type="submission" date="2015-09" db="EMBL/GenBank/DDBJ databases">
        <authorList>
            <consortium name="Pathogen Informatics"/>
        </authorList>
    </citation>
    <scope>NUCLEOTIDE SEQUENCE [LARGE SCALE GENOMIC DNA]</scope>
    <source>
        <strain evidence="2 3">2789STDY5834959</strain>
    </source>
</reference>